<dbReference type="Proteomes" id="UP000731907">
    <property type="component" value="Unassembled WGS sequence"/>
</dbReference>
<evidence type="ECO:0008006" key="3">
    <source>
        <dbReference type="Google" id="ProtNLM"/>
    </source>
</evidence>
<organism evidence="1 2">
    <name type="scientific">Paragemmobacter amnigenus</name>
    <dbReference type="NCBI Taxonomy" id="2852097"/>
    <lineage>
        <taxon>Bacteria</taxon>
        <taxon>Pseudomonadati</taxon>
        <taxon>Pseudomonadota</taxon>
        <taxon>Alphaproteobacteria</taxon>
        <taxon>Rhodobacterales</taxon>
        <taxon>Paracoccaceae</taxon>
        <taxon>Paragemmobacter</taxon>
    </lineage>
</organism>
<proteinExistence type="predicted"/>
<keyword evidence="2" id="KW-1185">Reference proteome</keyword>
<name>A0ABS6J0I9_9RHOB</name>
<reference evidence="1 2" key="1">
    <citation type="submission" date="2021-06" db="EMBL/GenBank/DDBJ databases">
        <title>Rhodobacteraceae bacterium strain HSP-20.</title>
        <authorList>
            <person name="Chen W.-M."/>
        </authorList>
    </citation>
    <scope>NUCLEOTIDE SEQUENCE [LARGE SCALE GENOMIC DNA]</scope>
    <source>
        <strain evidence="1 2">HSP-20</strain>
    </source>
</reference>
<comment type="caution">
    <text evidence="1">The sequence shown here is derived from an EMBL/GenBank/DDBJ whole genome shotgun (WGS) entry which is preliminary data.</text>
</comment>
<dbReference type="EMBL" id="JAAATX020000003">
    <property type="protein sequence ID" value="MBU9697271.1"/>
    <property type="molecule type" value="Genomic_DNA"/>
</dbReference>
<gene>
    <name evidence="1" type="ORF">GU927_005355</name>
</gene>
<dbReference type="RefSeq" id="WP_161761316.1">
    <property type="nucleotide sequence ID" value="NZ_JAAATX020000003.1"/>
</dbReference>
<sequence>MISAKAQHLLREPHMACIAVDPRSHDLSEEQIVALEPFVRWLDTEGPEEVDMGHCIGFARLHGYTSGKLALVAEALELFNPSASLSRMARAAAEAVAHAENFRGITKGPNRDYKRAVSLPVAELPAAWRDALEEMRMGMERHIPAPAPSIYTRLENRLCMFAFSARNAGAEIDLNDLAARQAFYADLVARSAAKNDGTPRYAYIRSAFEELHRFARYCGMPKELIKTLHVTMSELARKEAPQRPKKWVALDQAPSRNDIRDAALEELRRADGIAAPHHRHAARNRALAMALSCYDPARPLDFSLHTFGETVFWEEDAGEYRLHYFTQKSASSPAPVEIDAMLPAWLNPFFDAVILQDAPADMLVALRAKALRDRKPLITQYDGTRAVYQWYSRAMKPQIGTGAHGMRAIVATAATELMPGGEVAARELIGHRQTQHLMRYVAARRTRTAVVTAHALLDQTQ</sequence>
<accession>A0ABS6J0I9</accession>
<protein>
    <recommendedName>
        <fullName evidence="3">Tyr recombinase domain-containing protein</fullName>
    </recommendedName>
</protein>
<evidence type="ECO:0000313" key="1">
    <source>
        <dbReference type="EMBL" id="MBU9697271.1"/>
    </source>
</evidence>
<evidence type="ECO:0000313" key="2">
    <source>
        <dbReference type="Proteomes" id="UP000731907"/>
    </source>
</evidence>